<name>A3LNM3_PICST</name>
<keyword evidence="5" id="KW-0507">mRNA processing</keyword>
<dbReference type="Pfam" id="PF08648">
    <property type="entry name" value="SNRNP27"/>
    <property type="match status" value="1"/>
</dbReference>
<evidence type="ECO:0000256" key="2">
    <source>
        <dbReference type="ARBA" id="ARBA00004123"/>
    </source>
</evidence>
<dbReference type="HOGENOM" id="CLU_1261953_0_0_1"/>
<accession>A3LNM3</accession>
<keyword evidence="7" id="KW-0539">Nucleus</keyword>
<evidence type="ECO:0000256" key="5">
    <source>
        <dbReference type="ARBA" id="ARBA00022664"/>
    </source>
</evidence>
<feature type="compositionally biased region" description="Polar residues" evidence="8">
    <location>
        <begin position="59"/>
        <end position="77"/>
    </location>
</feature>
<comment type="subcellular location">
    <subcellularLocation>
        <location evidence="2">Nucleus</location>
    </subcellularLocation>
</comment>
<evidence type="ECO:0000259" key="9">
    <source>
        <dbReference type="Pfam" id="PF08648"/>
    </source>
</evidence>
<dbReference type="GO" id="GO:0008380">
    <property type="term" value="P:RNA splicing"/>
    <property type="evidence" value="ECO:0007669"/>
    <property type="project" value="UniProtKB-KW"/>
</dbReference>
<dbReference type="InParanoid" id="A3LNM3"/>
<comment type="function">
    <text evidence="1">May play a role in mRNA splicing.</text>
</comment>
<dbReference type="RefSeq" id="XP_001382913.2">
    <property type="nucleotide sequence ID" value="XM_001382876.1"/>
</dbReference>
<comment type="subunit">
    <text evidence="4">Part of a tri-snRNP complex.</text>
</comment>
<feature type="compositionally biased region" description="Basic and acidic residues" evidence="8">
    <location>
        <begin position="41"/>
        <end position="57"/>
    </location>
</feature>
<evidence type="ECO:0000256" key="3">
    <source>
        <dbReference type="ARBA" id="ARBA00008218"/>
    </source>
</evidence>
<protein>
    <recommendedName>
        <fullName evidence="9">U4/U6.U5 small nuclear ribonucleoprotein 27kDa protein domain-containing protein</fullName>
    </recommendedName>
</protein>
<feature type="domain" description="U4/U6.U5 small nuclear ribonucleoprotein 27kDa protein" evidence="9">
    <location>
        <begin position="164"/>
        <end position="217"/>
    </location>
</feature>
<dbReference type="GO" id="GO:0071011">
    <property type="term" value="C:precatalytic spliceosome"/>
    <property type="evidence" value="ECO:0007669"/>
    <property type="project" value="TreeGrafter"/>
</dbReference>
<evidence type="ECO:0000313" key="10">
    <source>
        <dbReference type="EMBL" id="ABN64884.2"/>
    </source>
</evidence>
<reference evidence="10 11" key="1">
    <citation type="journal article" date="2007" name="Nat. Biotechnol.">
        <title>Genome sequence of the lignocellulose-bioconverting and xylose-fermenting yeast Pichia stipitis.</title>
        <authorList>
            <person name="Jeffries T.W."/>
            <person name="Grigoriev I.V."/>
            <person name="Grimwood J."/>
            <person name="Laplaza J.M."/>
            <person name="Aerts A."/>
            <person name="Salamov A."/>
            <person name="Schmutz J."/>
            <person name="Lindquist E."/>
            <person name="Dehal P."/>
            <person name="Shapiro H."/>
            <person name="Jin Y.S."/>
            <person name="Passoth V."/>
            <person name="Richardson P.M."/>
        </authorList>
    </citation>
    <scope>NUCLEOTIDE SEQUENCE [LARGE SCALE GENOMIC DNA]</scope>
    <source>
        <strain evidence="11">ATCC 58785 / CBS 6054 / NBRC 10063 / NRRL Y-11545</strain>
    </source>
</reference>
<feature type="compositionally biased region" description="Polar residues" evidence="8">
    <location>
        <begin position="141"/>
        <end position="151"/>
    </location>
</feature>
<feature type="region of interest" description="Disordered" evidence="8">
    <location>
        <begin position="1"/>
        <end position="219"/>
    </location>
</feature>
<sequence>MDRQKFRINLKSGQTEDSYLNSSSSSSLKESTISRSRSRSPHKERISQSSSPRKERTGFITSDSGLNSLSTPLTPNNKAYRERSPERSAEKLHKSSLYHKDITSAQDLPLSNTSANNIIKNPEFQDEQNSRGRSRSRDGSQIGSNVINVNDNKIVEEGEDEDEDDNSMISLMGFSGFGSTKGKHVKAAKGGAIKQEKKTEYRQYMNRSKGFNRPLSPGR</sequence>
<comment type="similarity">
    <text evidence="3">Belongs to the SNUT3 family.</text>
</comment>
<dbReference type="Proteomes" id="UP000002258">
    <property type="component" value="Chromosome 2"/>
</dbReference>
<evidence type="ECO:0000256" key="6">
    <source>
        <dbReference type="ARBA" id="ARBA00023187"/>
    </source>
</evidence>
<dbReference type="KEGG" id="pic:PICST_29640"/>
<organism evidence="10 11">
    <name type="scientific">Scheffersomyces stipitis (strain ATCC 58785 / CBS 6054 / NBRC 10063 / NRRL Y-11545)</name>
    <name type="common">Yeast</name>
    <name type="synonym">Pichia stipitis</name>
    <dbReference type="NCBI Taxonomy" id="322104"/>
    <lineage>
        <taxon>Eukaryota</taxon>
        <taxon>Fungi</taxon>
        <taxon>Dikarya</taxon>
        <taxon>Ascomycota</taxon>
        <taxon>Saccharomycotina</taxon>
        <taxon>Pichiomycetes</taxon>
        <taxon>Debaryomycetaceae</taxon>
        <taxon>Scheffersomyces</taxon>
    </lineage>
</organism>
<dbReference type="EMBL" id="CP000496">
    <property type="protein sequence ID" value="ABN64884.2"/>
    <property type="molecule type" value="Genomic_DNA"/>
</dbReference>
<keyword evidence="6" id="KW-0508">mRNA splicing</keyword>
<dbReference type="GO" id="GO:0006397">
    <property type="term" value="P:mRNA processing"/>
    <property type="evidence" value="ECO:0007669"/>
    <property type="project" value="UniProtKB-KW"/>
</dbReference>
<dbReference type="GeneID" id="4837520"/>
<proteinExistence type="inferred from homology"/>
<dbReference type="PANTHER" id="PTHR31077:SF1">
    <property type="entry name" value="U4_U6.U5 SMALL NUCLEAR RIBONUCLEOPROTEIN 27 KDA PROTEIN"/>
    <property type="match status" value="1"/>
</dbReference>
<gene>
    <name evidence="10" type="ORF">PICST_29640</name>
</gene>
<dbReference type="PANTHER" id="PTHR31077">
    <property type="entry name" value="U4/U6.U5 SMALL NUCLEAR RIBONUCLEOPROTEIN 27 KDA PROTEIN"/>
    <property type="match status" value="1"/>
</dbReference>
<dbReference type="OrthoDB" id="21368at2759"/>
<feature type="compositionally biased region" description="Low complexity" evidence="8">
    <location>
        <begin position="18"/>
        <end position="35"/>
    </location>
</feature>
<evidence type="ECO:0000256" key="1">
    <source>
        <dbReference type="ARBA" id="ARBA00003632"/>
    </source>
</evidence>
<dbReference type="eggNOG" id="KOG3263">
    <property type="taxonomic scope" value="Eukaryota"/>
</dbReference>
<dbReference type="AlphaFoldDB" id="A3LNM3"/>
<dbReference type="STRING" id="322104.A3LNM3"/>
<feature type="compositionally biased region" description="Acidic residues" evidence="8">
    <location>
        <begin position="157"/>
        <end position="166"/>
    </location>
</feature>
<evidence type="ECO:0000256" key="4">
    <source>
        <dbReference type="ARBA" id="ARBA00011825"/>
    </source>
</evidence>
<evidence type="ECO:0000256" key="8">
    <source>
        <dbReference type="SAM" id="MobiDB-lite"/>
    </source>
</evidence>
<dbReference type="InterPro" id="IPR013957">
    <property type="entry name" value="SNRNP27"/>
</dbReference>
<feature type="compositionally biased region" description="Basic and acidic residues" evidence="8">
    <location>
        <begin position="79"/>
        <end position="102"/>
    </location>
</feature>
<dbReference type="OMA" id="HINMESP"/>
<evidence type="ECO:0000256" key="7">
    <source>
        <dbReference type="ARBA" id="ARBA00023242"/>
    </source>
</evidence>
<evidence type="ECO:0000313" key="11">
    <source>
        <dbReference type="Proteomes" id="UP000002258"/>
    </source>
</evidence>
<keyword evidence="11" id="KW-1185">Reference proteome</keyword>
<feature type="compositionally biased region" description="Polar residues" evidence="8">
    <location>
        <begin position="103"/>
        <end position="119"/>
    </location>
</feature>